<dbReference type="Proteomes" id="UP000199705">
    <property type="component" value="Unassembled WGS sequence"/>
</dbReference>
<dbReference type="EMBL" id="FNCG01000017">
    <property type="protein sequence ID" value="SDI23565.1"/>
    <property type="molecule type" value="Genomic_DNA"/>
</dbReference>
<evidence type="ECO:0000313" key="2">
    <source>
        <dbReference type="EMBL" id="SDI23565.1"/>
    </source>
</evidence>
<dbReference type="AlphaFoldDB" id="A0A1G8IWX6"/>
<evidence type="ECO:0000259" key="1">
    <source>
        <dbReference type="PROSITE" id="PS51459"/>
    </source>
</evidence>
<dbReference type="InterPro" id="IPR003812">
    <property type="entry name" value="Fido"/>
</dbReference>
<gene>
    <name evidence="2" type="ORF">SAMN05192573_117140</name>
</gene>
<dbReference type="RefSeq" id="WP_256337528.1">
    <property type="nucleotide sequence ID" value="NZ_FNCG01000017.1"/>
</dbReference>
<dbReference type="Gene3D" id="1.10.3290.10">
    <property type="entry name" value="Fido-like domain"/>
    <property type="match status" value="1"/>
</dbReference>
<proteinExistence type="predicted"/>
<organism evidence="2 3">
    <name type="scientific">Mucilaginibacter gossypii</name>
    <dbReference type="NCBI Taxonomy" id="551996"/>
    <lineage>
        <taxon>Bacteria</taxon>
        <taxon>Pseudomonadati</taxon>
        <taxon>Bacteroidota</taxon>
        <taxon>Sphingobacteriia</taxon>
        <taxon>Sphingobacteriales</taxon>
        <taxon>Sphingobacteriaceae</taxon>
        <taxon>Mucilaginibacter</taxon>
    </lineage>
</organism>
<dbReference type="InterPro" id="IPR036597">
    <property type="entry name" value="Fido-like_dom_sf"/>
</dbReference>
<reference evidence="3" key="1">
    <citation type="submission" date="2016-10" db="EMBL/GenBank/DDBJ databases">
        <authorList>
            <person name="Varghese N."/>
            <person name="Submissions S."/>
        </authorList>
    </citation>
    <scope>NUCLEOTIDE SEQUENCE [LARGE SCALE GENOMIC DNA]</scope>
    <source>
        <strain evidence="3">Gh-67</strain>
    </source>
</reference>
<accession>A0A1G8IWX6</accession>
<dbReference type="PROSITE" id="PS51459">
    <property type="entry name" value="FIDO"/>
    <property type="match status" value="1"/>
</dbReference>
<keyword evidence="3" id="KW-1185">Reference proteome</keyword>
<dbReference type="STRING" id="551996.SAMN05192573_117140"/>
<dbReference type="SUPFAM" id="SSF140931">
    <property type="entry name" value="Fic-like"/>
    <property type="match status" value="1"/>
</dbReference>
<name>A0A1G8IWX6_9SPHI</name>
<protein>
    <submittedName>
        <fullName evidence="2">Fic/DOC family protein</fullName>
    </submittedName>
</protein>
<dbReference type="Pfam" id="PF02661">
    <property type="entry name" value="Fic"/>
    <property type="match status" value="1"/>
</dbReference>
<evidence type="ECO:0000313" key="3">
    <source>
        <dbReference type="Proteomes" id="UP000199705"/>
    </source>
</evidence>
<feature type="domain" description="Fido" evidence="1">
    <location>
        <begin position="1"/>
        <end position="118"/>
    </location>
</feature>
<sequence>MLLKATVTKKSVICFSEASSDLVEQKLELLFNDIELLLQAKLAVPEAFFSASMIHLMFVKINPFEDGNGRTARLFEKWFISESSVLKPGSCKRKNITMTINNIRLLGLEYELLDYSAALPFLLMLPQSL</sequence>